<protein>
    <submittedName>
        <fullName evidence="11">Methyl-accepting chemotaxis protein</fullName>
    </submittedName>
</protein>
<name>A0ABS7D0Z8_9BACL</name>
<feature type="transmembrane region" description="Helical" evidence="8">
    <location>
        <begin position="12"/>
        <end position="33"/>
    </location>
</feature>
<dbReference type="PROSITE" id="PS50111">
    <property type="entry name" value="CHEMOTAXIS_TRANSDUC_2"/>
    <property type="match status" value="1"/>
</dbReference>
<dbReference type="PROSITE" id="PS50885">
    <property type="entry name" value="HAMP"/>
    <property type="match status" value="1"/>
</dbReference>
<dbReference type="Pfam" id="PF00672">
    <property type="entry name" value="HAMP"/>
    <property type="match status" value="1"/>
</dbReference>
<accession>A0ABS7D0Z8</accession>
<dbReference type="SMART" id="SM00283">
    <property type="entry name" value="MA"/>
    <property type="match status" value="1"/>
</dbReference>
<dbReference type="InterPro" id="IPR004089">
    <property type="entry name" value="MCPsignal_dom"/>
</dbReference>
<evidence type="ECO:0000256" key="5">
    <source>
        <dbReference type="ARBA" id="ARBA00029447"/>
    </source>
</evidence>
<gene>
    <name evidence="11" type="ORF">K0T92_02520</name>
</gene>
<evidence type="ECO:0000259" key="10">
    <source>
        <dbReference type="PROSITE" id="PS50885"/>
    </source>
</evidence>
<dbReference type="PANTHER" id="PTHR32089:SF112">
    <property type="entry name" value="LYSOZYME-LIKE PROTEIN-RELATED"/>
    <property type="match status" value="1"/>
</dbReference>
<evidence type="ECO:0000256" key="8">
    <source>
        <dbReference type="SAM" id="Phobius"/>
    </source>
</evidence>
<sequence length="580" mass="63343">MKQGRFSLSLRVKLVLLAAFPIVLYIVSTVYWMERYETDMNDLTQSLFETTNKVNTLVLNADRDFYQSLAALQVLESNLSDPTKAKQMQEDFVANAEQAQERIDEAFGILESNGMLDLKKQDGDLSIRMIADAFHANYPKWYKDAENAAMDGRSKVFNPELMVIFDETREGINIIGEILDENATNQIKKINEETAQMKNVSGISLVICLLLIFAVGFAIIRNIARMIRYVNKLTSAVSEGDLRDQPSIKHSGDEIGAIAYALEGMISKVRGLVVTISDNAMQVSSASEQMNASAKQSATAAAHVAEEIQEVNEGMEVQARGAEETSRAIDEMAVGIGKIAENTSLISEASLKTSDDAERGQTQLEQLDNQMKGIKTVIEQLSGIIAKLNERSNEIGLIAENITTFSNQTNILSLNASIEAARAGEHGRGFSVVAGEIRKLAAQSLHSADVINQLVTATQGEMANASNVMSSTLSEVAVGSQLMMQVNDSFTHIREEIQSIASQIHDNSAITEQMSASSQQVSATMEQSASAARTNMSNTQNVASATQEQLAVMEEIAHSSDHLRGIVDELERSVATFKIR</sequence>
<evidence type="ECO:0000256" key="2">
    <source>
        <dbReference type="ARBA" id="ARBA00022475"/>
    </source>
</evidence>
<feature type="domain" description="Methyl-accepting transducer" evidence="9">
    <location>
        <begin position="293"/>
        <end position="529"/>
    </location>
</feature>
<evidence type="ECO:0000256" key="7">
    <source>
        <dbReference type="SAM" id="MobiDB-lite"/>
    </source>
</evidence>
<proteinExistence type="inferred from homology"/>
<feature type="transmembrane region" description="Helical" evidence="8">
    <location>
        <begin position="200"/>
        <end position="220"/>
    </location>
</feature>
<comment type="caution">
    <text evidence="11">The sequence shown here is derived from an EMBL/GenBank/DDBJ whole genome shotgun (WGS) entry which is preliminary data.</text>
</comment>
<reference evidence="11 12" key="1">
    <citation type="submission" date="2021-07" db="EMBL/GenBank/DDBJ databases">
        <title>Paenibacillus radiodurans sp. nov., isolated from the southeastern edge of Tengger Desert.</title>
        <authorList>
            <person name="Zhang G."/>
        </authorList>
    </citation>
    <scope>NUCLEOTIDE SEQUENCE [LARGE SCALE GENOMIC DNA]</scope>
    <source>
        <strain evidence="11 12">DT7-4</strain>
    </source>
</reference>
<evidence type="ECO:0000256" key="1">
    <source>
        <dbReference type="ARBA" id="ARBA00004236"/>
    </source>
</evidence>
<evidence type="ECO:0000256" key="4">
    <source>
        <dbReference type="ARBA" id="ARBA00023224"/>
    </source>
</evidence>
<evidence type="ECO:0000313" key="12">
    <source>
        <dbReference type="Proteomes" id="UP000812277"/>
    </source>
</evidence>
<keyword evidence="8" id="KW-0812">Transmembrane</keyword>
<evidence type="ECO:0000256" key="3">
    <source>
        <dbReference type="ARBA" id="ARBA00023136"/>
    </source>
</evidence>
<dbReference type="Gene3D" id="1.10.287.950">
    <property type="entry name" value="Methyl-accepting chemotaxis protein"/>
    <property type="match status" value="1"/>
</dbReference>
<dbReference type="EMBL" id="JAHZIJ010000001">
    <property type="protein sequence ID" value="MBW7473615.1"/>
    <property type="molecule type" value="Genomic_DNA"/>
</dbReference>
<keyword evidence="8" id="KW-1133">Transmembrane helix</keyword>
<dbReference type="Pfam" id="PF00015">
    <property type="entry name" value="MCPsignal"/>
    <property type="match status" value="1"/>
</dbReference>
<dbReference type="RefSeq" id="WP_219870830.1">
    <property type="nucleotide sequence ID" value="NZ_JAHZIJ010000001.1"/>
</dbReference>
<keyword evidence="3 8" id="KW-0472">Membrane</keyword>
<dbReference type="CDD" id="cd11386">
    <property type="entry name" value="MCP_signal"/>
    <property type="match status" value="1"/>
</dbReference>
<evidence type="ECO:0000256" key="6">
    <source>
        <dbReference type="PROSITE-ProRule" id="PRU00284"/>
    </source>
</evidence>
<dbReference type="SUPFAM" id="SSF58104">
    <property type="entry name" value="Methyl-accepting chemotaxis protein (MCP) signaling domain"/>
    <property type="match status" value="1"/>
</dbReference>
<keyword evidence="4 6" id="KW-0807">Transducer</keyword>
<keyword evidence="12" id="KW-1185">Reference proteome</keyword>
<dbReference type="PANTHER" id="PTHR32089">
    <property type="entry name" value="METHYL-ACCEPTING CHEMOTAXIS PROTEIN MCPB"/>
    <property type="match status" value="1"/>
</dbReference>
<evidence type="ECO:0000259" key="9">
    <source>
        <dbReference type="PROSITE" id="PS50111"/>
    </source>
</evidence>
<dbReference type="Gene3D" id="6.10.340.10">
    <property type="match status" value="1"/>
</dbReference>
<organism evidence="11 12">
    <name type="scientific">Paenibacillus oenotherae</name>
    <dbReference type="NCBI Taxonomy" id="1435645"/>
    <lineage>
        <taxon>Bacteria</taxon>
        <taxon>Bacillati</taxon>
        <taxon>Bacillota</taxon>
        <taxon>Bacilli</taxon>
        <taxon>Bacillales</taxon>
        <taxon>Paenibacillaceae</taxon>
        <taxon>Paenibacillus</taxon>
    </lineage>
</organism>
<evidence type="ECO:0000313" key="11">
    <source>
        <dbReference type="EMBL" id="MBW7473615.1"/>
    </source>
</evidence>
<feature type="region of interest" description="Disordered" evidence="7">
    <location>
        <begin position="523"/>
        <end position="546"/>
    </location>
</feature>
<comment type="similarity">
    <text evidence="5">Belongs to the methyl-accepting chemotaxis (MCP) protein family.</text>
</comment>
<dbReference type="Proteomes" id="UP000812277">
    <property type="component" value="Unassembled WGS sequence"/>
</dbReference>
<feature type="domain" description="HAMP" evidence="10">
    <location>
        <begin position="221"/>
        <end position="274"/>
    </location>
</feature>
<keyword evidence="2" id="KW-1003">Cell membrane</keyword>
<comment type="subcellular location">
    <subcellularLocation>
        <location evidence="1">Cell membrane</location>
    </subcellularLocation>
</comment>
<dbReference type="InterPro" id="IPR003660">
    <property type="entry name" value="HAMP_dom"/>
</dbReference>